<dbReference type="Pfam" id="PF00380">
    <property type="entry name" value="Ribosomal_S9"/>
    <property type="match status" value="1"/>
</dbReference>
<evidence type="ECO:0000256" key="2">
    <source>
        <dbReference type="ARBA" id="ARBA00022980"/>
    </source>
</evidence>
<feature type="region of interest" description="Disordered" evidence="7">
    <location>
        <begin position="40"/>
        <end position="65"/>
    </location>
</feature>
<gene>
    <name evidence="8" type="ORF">CLEI1391_LOCUS3655</name>
</gene>
<evidence type="ECO:0000256" key="1">
    <source>
        <dbReference type="ARBA" id="ARBA00005251"/>
    </source>
</evidence>
<dbReference type="EMBL" id="HBFB01006548">
    <property type="protein sequence ID" value="CAD8669550.1"/>
    <property type="molecule type" value="Transcribed_RNA"/>
</dbReference>
<evidence type="ECO:0000256" key="4">
    <source>
        <dbReference type="ARBA" id="ARBA00035152"/>
    </source>
</evidence>
<dbReference type="GO" id="GO:0003723">
    <property type="term" value="F:RNA binding"/>
    <property type="evidence" value="ECO:0007669"/>
    <property type="project" value="TreeGrafter"/>
</dbReference>
<keyword evidence="2 6" id="KW-0689">Ribosomal protein</keyword>
<dbReference type="PANTHER" id="PTHR21569:SF1">
    <property type="entry name" value="SMALL RIBOSOMAL SUBUNIT PROTEIN US9M"/>
    <property type="match status" value="1"/>
</dbReference>
<dbReference type="SUPFAM" id="SSF54211">
    <property type="entry name" value="Ribosomal protein S5 domain 2-like"/>
    <property type="match status" value="1"/>
</dbReference>
<feature type="compositionally biased region" description="Polar residues" evidence="7">
    <location>
        <begin position="49"/>
        <end position="65"/>
    </location>
</feature>
<evidence type="ECO:0000256" key="6">
    <source>
        <dbReference type="RuleBase" id="RU003815"/>
    </source>
</evidence>
<dbReference type="PANTHER" id="PTHR21569">
    <property type="entry name" value="RIBOSOMAL PROTEIN S9"/>
    <property type="match status" value="1"/>
</dbReference>
<keyword evidence="3 6" id="KW-0687">Ribonucleoprotein</keyword>
<evidence type="ECO:0000313" key="8">
    <source>
        <dbReference type="EMBL" id="CAD8669550.1"/>
    </source>
</evidence>
<dbReference type="InterPro" id="IPR020568">
    <property type="entry name" value="Ribosomal_Su5_D2-typ_SF"/>
</dbReference>
<dbReference type="InterPro" id="IPR000754">
    <property type="entry name" value="Ribosomal_uS9"/>
</dbReference>
<evidence type="ECO:0000256" key="5">
    <source>
        <dbReference type="ARBA" id="ARBA00035437"/>
    </source>
</evidence>
<comment type="similarity">
    <text evidence="1 6">Belongs to the universal ribosomal protein uS9 family.</text>
</comment>
<feature type="region of interest" description="Disordered" evidence="7">
    <location>
        <begin position="178"/>
        <end position="199"/>
    </location>
</feature>
<accession>A0A7S0R860</accession>
<dbReference type="PROSITE" id="PS00360">
    <property type="entry name" value="RIBOSOMAL_S9"/>
    <property type="match status" value="1"/>
</dbReference>
<dbReference type="Gene3D" id="3.30.230.10">
    <property type="match status" value="1"/>
</dbReference>
<evidence type="ECO:0000256" key="3">
    <source>
        <dbReference type="ARBA" id="ARBA00023274"/>
    </source>
</evidence>
<name>A0A7S0R860_9CHLO</name>
<evidence type="ECO:0000256" key="7">
    <source>
        <dbReference type="SAM" id="MobiDB-lite"/>
    </source>
</evidence>
<dbReference type="GO" id="GO:0015935">
    <property type="term" value="C:small ribosomal subunit"/>
    <property type="evidence" value="ECO:0007669"/>
    <property type="project" value="TreeGrafter"/>
</dbReference>
<dbReference type="InterPro" id="IPR014721">
    <property type="entry name" value="Ribsml_uS5_D2-typ_fold_subgr"/>
</dbReference>
<protein>
    <recommendedName>
        <fullName evidence="4">Small ribosomal subunit protein uS9c</fullName>
    </recommendedName>
    <alternativeName>
        <fullName evidence="5">30S ribosomal protein S9, chloroplastic</fullName>
    </alternativeName>
</protein>
<proteinExistence type="inferred from homology"/>
<dbReference type="AlphaFoldDB" id="A0A7S0R860"/>
<dbReference type="GO" id="GO:0006412">
    <property type="term" value="P:translation"/>
    <property type="evidence" value="ECO:0007669"/>
    <property type="project" value="InterPro"/>
</dbReference>
<organism evidence="8">
    <name type="scientific">Chlamydomonas leiostraca</name>
    <dbReference type="NCBI Taxonomy" id="1034604"/>
    <lineage>
        <taxon>Eukaryota</taxon>
        <taxon>Viridiplantae</taxon>
        <taxon>Chlorophyta</taxon>
        <taxon>core chlorophytes</taxon>
        <taxon>Chlorophyceae</taxon>
        <taxon>CS clade</taxon>
        <taxon>Chlamydomonadales</taxon>
        <taxon>Chlamydomonadaceae</taxon>
        <taxon>Chlamydomonas</taxon>
    </lineage>
</organism>
<dbReference type="GO" id="GO:0003735">
    <property type="term" value="F:structural constituent of ribosome"/>
    <property type="evidence" value="ECO:0007669"/>
    <property type="project" value="InterPro"/>
</dbReference>
<feature type="compositionally biased region" description="Low complexity" evidence="7">
    <location>
        <begin position="178"/>
        <end position="197"/>
    </location>
</feature>
<dbReference type="InterPro" id="IPR020574">
    <property type="entry name" value="Ribosomal_uS9_CS"/>
</dbReference>
<reference evidence="8" key="1">
    <citation type="submission" date="2021-01" db="EMBL/GenBank/DDBJ databases">
        <authorList>
            <person name="Corre E."/>
            <person name="Pelletier E."/>
            <person name="Niang G."/>
            <person name="Scheremetjew M."/>
            <person name="Finn R."/>
            <person name="Kale V."/>
            <person name="Holt S."/>
            <person name="Cochrane G."/>
            <person name="Meng A."/>
            <person name="Brown T."/>
            <person name="Cohen L."/>
        </authorList>
    </citation>
    <scope>NUCLEOTIDE SEQUENCE</scope>
    <source>
        <strain evidence="8">SAG 11-49</strain>
    </source>
</reference>
<sequence length="414" mass="45103">MTNLRHSVRKLLQQAQLQQQAGLIPHARLFAAVASASSSVGSVPSTSAIESGSRNRPSVQRLDQTNDWSAHRNVSFAIRPSLLSPLYPTYRQEQDRQTRRQLTANLVQAHQILKEEHDGYDAVQVERTARHRAAALRQLATDMRALAPRSNLAACTDRKLMLGFYSILEAQVVGSASAAPSQPSGEAAAGSGNSAPAVTGQEAVEDADVYQKMATGRASVWDTWASHFEQRYKGVPSLEPLEMIYAKKDIMPAVMSLDEPVTAGQAEGQQGGARAKQGARMDIAGTVLAEGKRKTSIARVLLRPGPPSITVNGQPYDLYFRDLAVRAHAVQPLVVAPRTLGKFTIEVLASGGGRSGQAQAVRTALARALLLYSGKVDLYSRRDVRALARWDGRQVERKKPGRKKARKGFTWVKR</sequence>